<sequence>MLTLKQITIEKLSQTYGERALFNDLSFVMNEGEISGLLGINGTGKSTLMKMVAGIDTPDAGKITHPRDYRIHYLQQQPSMDDNLTIIQQMFVGDSPELRALQQYQTAMDGLMLYPEDEKWQHAFEKASEAVESTNAWDTQTRAEMILNKLGIENIHQSISELSGGQLKRVGLAQVLLQPADLLLLDEPTNHLDYPSIQWLADTLKNYRGAVLMITHDRYFLDQTTNHIFELDKGKLYRYDGNYQVYLENKALREEQKRSEMNKANNLYRNELAWMRQGAKARSTKQKARIDRFSEIEKVVKNADEDVDLSISLQTSRLGKDVYELSNVGQTFDDKELFHDFSAIVQNGDRIGITGFNGSGKTTLLNMLASRLTPESGTLKVGQTVRVAYYTQHNEGLDDSKRIISFLEEIAQSVVNAEGERVSVSQLLETFLFPPSEHGKLIKSLSGGEKRRLYLLKLLMTQPNVLLLDEPTNDLDTTTLTVLENYLETFTGTVIAVSHDRYFLNKVAAKLWVFNEDRSVSPYLGTYSEWLEEYGTVKPENKKKMVTAGSKPKKTKQVDEPIKKSLTYKEQQEWDGIEAKIEQLDETVTDLRQQLEAVGADYTAAQQISEAIEAAEKESEQTLERWEYLSQYAQ</sequence>
<evidence type="ECO:0000313" key="6">
    <source>
        <dbReference type="EMBL" id="EUJ36305.1"/>
    </source>
</evidence>
<proteinExistence type="predicted"/>
<dbReference type="PATRIC" id="fig|1265861.3.peg.2134"/>
<evidence type="ECO:0000256" key="4">
    <source>
        <dbReference type="SAM" id="Coils"/>
    </source>
</evidence>
<organism evidence="6 7">
    <name type="scientific">Brochothrix campestris FSL F6-1037</name>
    <dbReference type="NCBI Taxonomy" id="1265861"/>
    <lineage>
        <taxon>Bacteria</taxon>
        <taxon>Bacillati</taxon>
        <taxon>Bacillota</taxon>
        <taxon>Bacilli</taxon>
        <taxon>Bacillales</taxon>
        <taxon>Listeriaceae</taxon>
        <taxon>Brochothrix</taxon>
    </lineage>
</organism>
<dbReference type="EMBL" id="AODH01000047">
    <property type="protein sequence ID" value="EUJ36305.1"/>
    <property type="molecule type" value="Genomic_DNA"/>
</dbReference>
<dbReference type="InterPro" id="IPR032781">
    <property type="entry name" value="ABC_tran_Xtn"/>
</dbReference>
<feature type="domain" description="ABC transporter" evidence="5">
    <location>
        <begin position="323"/>
        <end position="541"/>
    </location>
</feature>
<dbReference type="PROSITE" id="PS00211">
    <property type="entry name" value="ABC_TRANSPORTER_1"/>
    <property type="match status" value="1"/>
</dbReference>
<keyword evidence="3 6" id="KW-0067">ATP-binding</keyword>
<dbReference type="Pfam" id="PF12848">
    <property type="entry name" value="ABC_tran_Xtn"/>
    <property type="match status" value="1"/>
</dbReference>
<dbReference type="InterPro" id="IPR017871">
    <property type="entry name" value="ABC_transporter-like_CS"/>
</dbReference>
<dbReference type="GO" id="GO:0003677">
    <property type="term" value="F:DNA binding"/>
    <property type="evidence" value="ECO:0007669"/>
    <property type="project" value="InterPro"/>
</dbReference>
<dbReference type="Gene3D" id="1.10.287.380">
    <property type="entry name" value="Valyl-tRNA synthetase, C-terminal domain"/>
    <property type="match status" value="1"/>
</dbReference>
<evidence type="ECO:0000256" key="1">
    <source>
        <dbReference type="ARBA" id="ARBA00022737"/>
    </source>
</evidence>
<evidence type="ECO:0000256" key="2">
    <source>
        <dbReference type="ARBA" id="ARBA00022741"/>
    </source>
</evidence>
<dbReference type="Gene3D" id="3.40.50.300">
    <property type="entry name" value="P-loop containing nucleotide triphosphate hydrolases"/>
    <property type="match status" value="2"/>
</dbReference>
<dbReference type="InterPro" id="IPR027417">
    <property type="entry name" value="P-loop_NTPase"/>
</dbReference>
<evidence type="ECO:0000313" key="7">
    <source>
        <dbReference type="Proteomes" id="UP000019243"/>
    </source>
</evidence>
<keyword evidence="4" id="KW-0175">Coiled coil</keyword>
<keyword evidence="2" id="KW-0547">Nucleotide-binding</keyword>
<protein>
    <submittedName>
        <fullName evidence="6">Putative ABC transporter, membrane domain and ATP-binding protein</fullName>
    </submittedName>
</protein>
<dbReference type="AlphaFoldDB" id="W7CH89"/>
<dbReference type="PROSITE" id="PS50893">
    <property type="entry name" value="ABC_TRANSPORTER_2"/>
    <property type="match status" value="2"/>
</dbReference>
<dbReference type="InterPro" id="IPR032524">
    <property type="entry name" value="ABC_tran_C"/>
</dbReference>
<keyword evidence="7" id="KW-1185">Reference proteome</keyword>
<accession>W7CH89</accession>
<reference evidence="6 7" key="1">
    <citation type="submission" date="2012-12" db="EMBL/GenBank/DDBJ databases">
        <title>Novel taxa of Listeriaceae from agricultural environments in the United States.</title>
        <authorList>
            <person name="den Bakker H.C."/>
            <person name="Allred A."/>
            <person name="Warchocki S."/>
            <person name="Wright E.M."/>
            <person name="Burrell A."/>
            <person name="Nightingale K.K."/>
            <person name="Kephart D."/>
            <person name="Wiedmann M."/>
        </authorList>
    </citation>
    <scope>NUCLEOTIDE SEQUENCE [LARGE SCALE GENOMIC DNA]</scope>
    <source>
        <strain evidence="6 7">FSL F6-1037</strain>
    </source>
</reference>
<dbReference type="FunFam" id="3.40.50.300:FF:000011">
    <property type="entry name" value="Putative ABC transporter ATP-binding component"/>
    <property type="match status" value="1"/>
</dbReference>
<feature type="domain" description="ABC transporter" evidence="5">
    <location>
        <begin position="7"/>
        <end position="258"/>
    </location>
</feature>
<dbReference type="FunFam" id="3.40.50.300:FF:000309">
    <property type="entry name" value="ABC transporter ATP-binding protein"/>
    <property type="match status" value="1"/>
</dbReference>
<dbReference type="InterPro" id="IPR003593">
    <property type="entry name" value="AAA+_ATPase"/>
</dbReference>
<gene>
    <name evidence="6" type="ORF">BCAMP_10850</name>
</gene>
<keyword evidence="1" id="KW-0677">Repeat</keyword>
<dbReference type="GO" id="GO:0016887">
    <property type="term" value="F:ATP hydrolysis activity"/>
    <property type="evidence" value="ECO:0007669"/>
    <property type="project" value="InterPro"/>
</dbReference>
<comment type="caution">
    <text evidence="6">The sequence shown here is derived from an EMBL/GenBank/DDBJ whole genome shotgun (WGS) entry which is preliminary data.</text>
</comment>
<dbReference type="STRING" id="1265861.BCAMP_10850"/>
<dbReference type="CDD" id="cd03221">
    <property type="entry name" value="ABCF_EF-3"/>
    <property type="match status" value="2"/>
</dbReference>
<evidence type="ECO:0000256" key="3">
    <source>
        <dbReference type="ARBA" id="ARBA00022840"/>
    </source>
</evidence>
<name>W7CH89_9LIST</name>
<feature type="coiled-coil region" evidence="4">
    <location>
        <begin position="574"/>
        <end position="625"/>
    </location>
</feature>
<dbReference type="PANTHER" id="PTHR42855">
    <property type="entry name" value="ABC TRANSPORTER ATP-BINDING SUBUNIT"/>
    <property type="match status" value="1"/>
</dbReference>
<dbReference type="GO" id="GO:0005524">
    <property type="term" value="F:ATP binding"/>
    <property type="evidence" value="ECO:0007669"/>
    <property type="project" value="UniProtKB-KW"/>
</dbReference>
<dbReference type="SUPFAM" id="SSF52540">
    <property type="entry name" value="P-loop containing nucleoside triphosphate hydrolases"/>
    <property type="match status" value="2"/>
</dbReference>
<dbReference type="InterPro" id="IPR037118">
    <property type="entry name" value="Val-tRNA_synth_C_sf"/>
</dbReference>
<evidence type="ECO:0000259" key="5">
    <source>
        <dbReference type="PROSITE" id="PS50893"/>
    </source>
</evidence>
<dbReference type="Pfam" id="PF16326">
    <property type="entry name" value="ABC_tran_CTD"/>
    <property type="match status" value="1"/>
</dbReference>
<dbReference type="SMART" id="SM00382">
    <property type="entry name" value="AAA"/>
    <property type="match status" value="2"/>
</dbReference>
<dbReference type="Pfam" id="PF00005">
    <property type="entry name" value="ABC_tran"/>
    <property type="match status" value="2"/>
</dbReference>
<dbReference type="PANTHER" id="PTHR42855:SF1">
    <property type="entry name" value="ABC TRANSPORTER DOMAIN-CONTAINING PROTEIN"/>
    <property type="match status" value="1"/>
</dbReference>
<dbReference type="InterPro" id="IPR003439">
    <property type="entry name" value="ABC_transporter-like_ATP-bd"/>
</dbReference>
<dbReference type="Proteomes" id="UP000019243">
    <property type="component" value="Unassembled WGS sequence"/>
</dbReference>
<dbReference type="InterPro" id="IPR051309">
    <property type="entry name" value="ABCF_ATPase"/>
</dbReference>